<dbReference type="InterPro" id="IPR036600">
    <property type="entry name" value="PAH_sf"/>
</dbReference>
<dbReference type="PROSITE" id="PS51477">
    <property type="entry name" value="PAH"/>
    <property type="match status" value="1"/>
</dbReference>
<dbReference type="Pfam" id="PF08295">
    <property type="entry name" value="Sin3_corepress"/>
    <property type="match status" value="1"/>
</dbReference>
<evidence type="ECO:0000256" key="2">
    <source>
        <dbReference type="ARBA" id="ARBA00022491"/>
    </source>
</evidence>
<dbReference type="GO" id="GO:0000118">
    <property type="term" value="C:histone deacetylase complex"/>
    <property type="evidence" value="ECO:0007669"/>
    <property type="project" value="TreeGrafter"/>
</dbReference>
<dbReference type="PANTHER" id="PTHR12346:SF25">
    <property type="entry name" value="OS05G0588700 PROTEIN"/>
    <property type="match status" value="1"/>
</dbReference>
<dbReference type="AlphaFoldDB" id="A0A0A8YZC4"/>
<organism evidence="7">
    <name type="scientific">Arundo donax</name>
    <name type="common">Giant reed</name>
    <name type="synonym">Donax arundinaceus</name>
    <dbReference type="NCBI Taxonomy" id="35708"/>
    <lineage>
        <taxon>Eukaryota</taxon>
        <taxon>Viridiplantae</taxon>
        <taxon>Streptophyta</taxon>
        <taxon>Embryophyta</taxon>
        <taxon>Tracheophyta</taxon>
        <taxon>Spermatophyta</taxon>
        <taxon>Magnoliopsida</taxon>
        <taxon>Liliopsida</taxon>
        <taxon>Poales</taxon>
        <taxon>Poaceae</taxon>
        <taxon>PACMAD clade</taxon>
        <taxon>Arundinoideae</taxon>
        <taxon>Arundineae</taxon>
        <taxon>Arundo</taxon>
    </lineage>
</organism>
<protein>
    <recommendedName>
        <fullName evidence="6">Histone deacetylase interacting domain-containing protein</fullName>
    </recommendedName>
</protein>
<proteinExistence type="predicted"/>
<evidence type="ECO:0000313" key="7">
    <source>
        <dbReference type="EMBL" id="JAD27952.1"/>
    </source>
</evidence>
<feature type="domain" description="Histone deacetylase interacting" evidence="6">
    <location>
        <begin position="291"/>
        <end position="391"/>
    </location>
</feature>
<dbReference type="Gene3D" id="1.20.1160.11">
    <property type="entry name" value="Paired amphipathic helix"/>
    <property type="match status" value="1"/>
</dbReference>
<dbReference type="GO" id="GO:0003714">
    <property type="term" value="F:transcription corepressor activity"/>
    <property type="evidence" value="ECO:0007669"/>
    <property type="project" value="InterPro"/>
</dbReference>
<reference evidence="7" key="1">
    <citation type="submission" date="2014-09" db="EMBL/GenBank/DDBJ databases">
        <authorList>
            <person name="Magalhaes I.L.F."/>
            <person name="Oliveira U."/>
            <person name="Santos F.R."/>
            <person name="Vidigal T.H.D.A."/>
            <person name="Brescovit A.D."/>
            <person name="Santos A.J."/>
        </authorList>
    </citation>
    <scope>NUCLEOTIDE SEQUENCE</scope>
    <source>
        <tissue evidence="7">Shoot tissue taken approximately 20 cm above the soil surface</tissue>
    </source>
</reference>
<name>A0A0A8YZC4_ARUDO</name>
<dbReference type="PANTHER" id="PTHR12346">
    <property type="entry name" value="SIN3B-RELATED"/>
    <property type="match status" value="1"/>
</dbReference>
<dbReference type="SUPFAM" id="SSF47762">
    <property type="entry name" value="PAH2 domain"/>
    <property type="match status" value="1"/>
</dbReference>
<feature type="compositionally biased region" description="Basic and acidic residues" evidence="5">
    <location>
        <begin position="260"/>
        <end position="274"/>
    </location>
</feature>
<evidence type="ECO:0000259" key="6">
    <source>
        <dbReference type="SMART" id="SM00761"/>
    </source>
</evidence>
<dbReference type="InterPro" id="IPR013194">
    <property type="entry name" value="HDAC_interact_dom"/>
</dbReference>
<dbReference type="SMART" id="SM00761">
    <property type="entry name" value="HDAC_interact"/>
    <property type="match status" value="1"/>
</dbReference>
<keyword evidence="2" id="KW-0678">Repressor</keyword>
<dbReference type="GO" id="GO:0000785">
    <property type="term" value="C:chromatin"/>
    <property type="evidence" value="ECO:0007669"/>
    <property type="project" value="TreeGrafter"/>
</dbReference>
<feature type="region of interest" description="Disordered" evidence="5">
    <location>
        <begin position="244"/>
        <end position="274"/>
    </location>
</feature>
<reference evidence="7" key="2">
    <citation type="journal article" date="2015" name="Data Brief">
        <title>Shoot transcriptome of the giant reed, Arundo donax.</title>
        <authorList>
            <person name="Barrero R.A."/>
            <person name="Guerrero F.D."/>
            <person name="Moolhuijzen P."/>
            <person name="Goolsby J.A."/>
            <person name="Tidwell J."/>
            <person name="Bellgard S.E."/>
            <person name="Bellgard M.I."/>
        </authorList>
    </citation>
    <scope>NUCLEOTIDE SEQUENCE</scope>
    <source>
        <tissue evidence="7">Shoot tissue taken approximately 20 cm above the soil surface</tissue>
    </source>
</reference>
<evidence type="ECO:0000256" key="4">
    <source>
        <dbReference type="PROSITE-ProRule" id="PRU00810"/>
    </source>
</evidence>
<accession>A0A0A8YZC4</accession>
<keyword evidence="3 4" id="KW-0539">Nucleus</keyword>
<evidence type="ECO:0000256" key="3">
    <source>
        <dbReference type="ARBA" id="ARBA00023242"/>
    </source>
</evidence>
<sequence>MARPDEPGGDGDRLKTALDTHSMNAVRFLILAKEELGEDAYTKLIKTVQDIVKQSANPDGGITIGKCQEILSEVFDGRTRLLKSFHHFLEARDPFHDDKPPLEDPVVFLTKVKASPHICDEDYNDFLTTLFQFSNIRTMMVDDVYEKAKKAMRQCPEFIETFKTYLPPRLTVPAPNEQYCGSPKTSPMDKAVLSFTPDASHSLDGIRMTATNIKNNASQMEYPLYQNHRGIEYSFRQKHAKRIPGSFQKPTREGNGGSLHAEEYEGDKIDPLPDWSPSRENELPPKVDLNICTPCTPSYFLLPENCPTLQSSYQTDLGQSIFNDALVSATSGSEDCFKFRTKNQYEENIFKCEDDMFESDMLLQRFRATADFIENLQDHVDNVTKIQEHLTPLHRRCIEQLYDDNGLDMLDALLEPKDTSTALAVLHSRLNQKIEHLSEARLSLHKMCSNIIANNYHRSLDHRSSSFKQLDKRRMSPKALLAEAKEINLTRLKYGDKHLSSACNNQSLLVSHNPTDLRIHEDIDSMLVCYASNRSFSSEHNLMMIWTKLVQPFVSANCQLPELNVTVAP</sequence>
<dbReference type="InterPro" id="IPR039774">
    <property type="entry name" value="Sin3-like"/>
</dbReference>
<dbReference type="GO" id="GO:0000122">
    <property type="term" value="P:negative regulation of transcription by RNA polymerase II"/>
    <property type="evidence" value="ECO:0007669"/>
    <property type="project" value="TreeGrafter"/>
</dbReference>
<dbReference type="InterPro" id="IPR003822">
    <property type="entry name" value="PAH"/>
</dbReference>
<dbReference type="EMBL" id="GBRH01269943">
    <property type="protein sequence ID" value="JAD27952.1"/>
    <property type="molecule type" value="Transcribed_RNA"/>
</dbReference>
<evidence type="ECO:0000256" key="1">
    <source>
        <dbReference type="ARBA" id="ARBA00004123"/>
    </source>
</evidence>
<evidence type="ECO:0000256" key="5">
    <source>
        <dbReference type="SAM" id="MobiDB-lite"/>
    </source>
</evidence>
<comment type="subcellular location">
    <subcellularLocation>
        <location evidence="1 4">Nucleus</location>
    </subcellularLocation>
</comment>